<comment type="caution">
    <text evidence="1">The sequence shown here is derived from an EMBL/GenBank/DDBJ whole genome shotgun (WGS) entry which is preliminary data.</text>
</comment>
<name>A0A0T5P7W5_9RHOB</name>
<dbReference type="STRING" id="540747.SAMN04488031_1088"/>
<gene>
    <name evidence="1" type="ORF">XM52_15040</name>
</gene>
<organism evidence="1 2">
    <name type="scientific">Roseovarius indicus</name>
    <dbReference type="NCBI Taxonomy" id="540747"/>
    <lineage>
        <taxon>Bacteria</taxon>
        <taxon>Pseudomonadati</taxon>
        <taxon>Pseudomonadota</taxon>
        <taxon>Alphaproteobacteria</taxon>
        <taxon>Rhodobacterales</taxon>
        <taxon>Roseobacteraceae</taxon>
        <taxon>Roseovarius</taxon>
    </lineage>
</organism>
<dbReference type="EMBL" id="LAXI01000009">
    <property type="protein sequence ID" value="KRS17148.1"/>
    <property type="molecule type" value="Genomic_DNA"/>
</dbReference>
<keyword evidence="2" id="KW-1185">Reference proteome</keyword>
<proteinExistence type="predicted"/>
<evidence type="ECO:0000313" key="2">
    <source>
        <dbReference type="Proteomes" id="UP000051401"/>
    </source>
</evidence>
<accession>A0A0T5P7W5</accession>
<sequence length="69" mass="7403">MPGFPTVAQVVPMQDLADTYEDIGDAMLGQGVQARPECREAPHGRVVLFWDNVSRSCLSDHVPGLPGPA</sequence>
<protein>
    <submittedName>
        <fullName evidence="1">Uncharacterized protein</fullName>
    </submittedName>
</protein>
<reference evidence="1 2" key="1">
    <citation type="submission" date="2015-04" db="EMBL/GenBank/DDBJ databases">
        <title>The draft genome sequence of Roseovarius indicus B108T.</title>
        <authorList>
            <person name="Li G."/>
            <person name="Lai Q."/>
            <person name="Shao Z."/>
            <person name="Yan P."/>
        </authorList>
    </citation>
    <scope>NUCLEOTIDE SEQUENCE [LARGE SCALE GENOMIC DNA]</scope>
    <source>
        <strain evidence="1 2">B108</strain>
    </source>
</reference>
<evidence type="ECO:0000313" key="1">
    <source>
        <dbReference type="EMBL" id="KRS17148.1"/>
    </source>
</evidence>
<dbReference type="AlphaFoldDB" id="A0A0T5P7W5"/>
<dbReference type="Proteomes" id="UP000051401">
    <property type="component" value="Unassembled WGS sequence"/>
</dbReference>
<dbReference type="PATRIC" id="fig|540747.5.peg.6091"/>